<dbReference type="AlphaFoldDB" id="X1RLR5"/>
<organism evidence="1">
    <name type="scientific">marine sediment metagenome</name>
    <dbReference type="NCBI Taxonomy" id="412755"/>
    <lineage>
        <taxon>unclassified sequences</taxon>
        <taxon>metagenomes</taxon>
        <taxon>ecological metagenomes</taxon>
    </lineage>
</organism>
<gene>
    <name evidence="1" type="ORF">S12H4_00192</name>
</gene>
<sequence>MERPTKPSKSCYVCGSDTWWQRPDGGWLCGRCHPNPNPGPDPIPGEEVLPAPQPNEGKYSSEVLVLRDRVILGTKKLNDAWEQIKGMVHDSEEWKYQMERWHQGNEKLSLLCTELKLRGYEDCLYLDDQGKKTKKCLPPGDAIGCRVCPSSWKYWEEEFDKL</sequence>
<name>X1RLR5_9ZZZZ</name>
<reference evidence="1" key="1">
    <citation type="journal article" date="2014" name="Front. Microbiol.">
        <title>High frequency of phylogenetically diverse reductive dehalogenase-homologous genes in deep subseafloor sedimentary metagenomes.</title>
        <authorList>
            <person name="Kawai M."/>
            <person name="Futagami T."/>
            <person name="Toyoda A."/>
            <person name="Takaki Y."/>
            <person name="Nishi S."/>
            <person name="Hori S."/>
            <person name="Arai W."/>
            <person name="Tsubouchi T."/>
            <person name="Morono Y."/>
            <person name="Uchiyama I."/>
            <person name="Ito T."/>
            <person name="Fujiyama A."/>
            <person name="Inagaki F."/>
            <person name="Takami H."/>
        </authorList>
    </citation>
    <scope>NUCLEOTIDE SEQUENCE</scope>
    <source>
        <strain evidence="1">Expedition CK06-06</strain>
    </source>
</reference>
<comment type="caution">
    <text evidence="1">The sequence shown here is derived from an EMBL/GenBank/DDBJ whole genome shotgun (WGS) entry which is preliminary data.</text>
</comment>
<proteinExistence type="predicted"/>
<dbReference type="EMBL" id="BARW01000014">
    <property type="protein sequence ID" value="GAI67921.1"/>
    <property type="molecule type" value="Genomic_DNA"/>
</dbReference>
<protein>
    <submittedName>
        <fullName evidence="1">Uncharacterized protein</fullName>
    </submittedName>
</protein>
<evidence type="ECO:0000313" key="1">
    <source>
        <dbReference type="EMBL" id="GAI67921.1"/>
    </source>
</evidence>
<accession>X1RLR5</accession>